<feature type="transmembrane region" description="Helical" evidence="13">
    <location>
        <begin position="12"/>
        <end position="32"/>
    </location>
</feature>
<dbReference type="SMART" id="SM00155">
    <property type="entry name" value="PLDc"/>
    <property type="match status" value="2"/>
</dbReference>
<proteinExistence type="predicted"/>
<evidence type="ECO:0000256" key="2">
    <source>
        <dbReference type="ARBA" id="ARBA00022475"/>
    </source>
</evidence>
<keyword evidence="10" id="KW-0594">Phospholipid biosynthesis</keyword>
<keyword evidence="7 13" id="KW-1133">Transmembrane helix</keyword>
<dbReference type="PROSITE" id="PS50035">
    <property type="entry name" value="PLD"/>
    <property type="match status" value="2"/>
</dbReference>
<evidence type="ECO:0000256" key="7">
    <source>
        <dbReference type="ARBA" id="ARBA00022989"/>
    </source>
</evidence>
<dbReference type="AlphaFoldDB" id="A0A1P8K3T7"/>
<dbReference type="STRING" id="1842727.RD110_12880"/>
<dbReference type="GO" id="GO:0032049">
    <property type="term" value="P:cardiolipin biosynthetic process"/>
    <property type="evidence" value="ECO:0007669"/>
    <property type="project" value="UniProtKB-UniRule"/>
</dbReference>
<evidence type="ECO:0000256" key="13">
    <source>
        <dbReference type="SAM" id="Phobius"/>
    </source>
</evidence>
<evidence type="ECO:0000256" key="6">
    <source>
        <dbReference type="ARBA" id="ARBA00022737"/>
    </source>
</evidence>
<organism evidence="15 16">
    <name type="scientific">Rhodoferax koreensis</name>
    <dbReference type="NCBI Taxonomy" id="1842727"/>
    <lineage>
        <taxon>Bacteria</taxon>
        <taxon>Pseudomonadati</taxon>
        <taxon>Pseudomonadota</taxon>
        <taxon>Betaproteobacteria</taxon>
        <taxon>Burkholderiales</taxon>
        <taxon>Comamonadaceae</taxon>
        <taxon>Rhodoferax</taxon>
    </lineage>
</organism>
<reference evidence="15 16" key="1">
    <citation type="submission" date="2017-01" db="EMBL/GenBank/DDBJ databases">
        <authorList>
            <person name="Mah S.A."/>
            <person name="Swanson W.J."/>
            <person name="Moy G.W."/>
            <person name="Vacquier V.D."/>
        </authorList>
    </citation>
    <scope>NUCLEOTIDE SEQUENCE [LARGE SCALE GENOMIC DNA]</scope>
    <source>
        <strain evidence="15 16">DCY110</strain>
    </source>
</reference>
<dbReference type="Proteomes" id="UP000186609">
    <property type="component" value="Chromosome"/>
</dbReference>
<evidence type="ECO:0000256" key="10">
    <source>
        <dbReference type="ARBA" id="ARBA00023209"/>
    </source>
</evidence>
<dbReference type="InterPro" id="IPR001736">
    <property type="entry name" value="PLipase_D/transphosphatidylase"/>
</dbReference>
<keyword evidence="16" id="KW-1185">Reference proteome</keyword>
<keyword evidence="9 13" id="KW-0472">Membrane</keyword>
<dbReference type="Pfam" id="PF13091">
    <property type="entry name" value="PLDc_2"/>
    <property type="match status" value="2"/>
</dbReference>
<keyword evidence="3" id="KW-0444">Lipid biosynthesis</keyword>
<evidence type="ECO:0000256" key="9">
    <source>
        <dbReference type="ARBA" id="ARBA00023136"/>
    </source>
</evidence>
<dbReference type="Gene3D" id="3.30.870.10">
    <property type="entry name" value="Endonuclease Chain A"/>
    <property type="match status" value="2"/>
</dbReference>
<evidence type="ECO:0000256" key="5">
    <source>
        <dbReference type="ARBA" id="ARBA00022692"/>
    </source>
</evidence>
<dbReference type="InterPro" id="IPR027379">
    <property type="entry name" value="CLS_N"/>
</dbReference>
<dbReference type="Pfam" id="PF13396">
    <property type="entry name" value="PLDc_N"/>
    <property type="match status" value="1"/>
</dbReference>
<keyword evidence="6" id="KW-0677">Repeat</keyword>
<evidence type="ECO:0000256" key="12">
    <source>
        <dbReference type="NCBIfam" id="TIGR04265"/>
    </source>
</evidence>
<dbReference type="InterPro" id="IPR025202">
    <property type="entry name" value="PLD-like_dom"/>
</dbReference>
<keyword evidence="4" id="KW-0808">Transferase</keyword>
<dbReference type="EC" id="2.7.8.-" evidence="12"/>
<dbReference type="GO" id="GO:0005886">
    <property type="term" value="C:plasma membrane"/>
    <property type="evidence" value="ECO:0007669"/>
    <property type="project" value="UniProtKB-SubCell"/>
</dbReference>
<dbReference type="NCBIfam" id="TIGR04265">
    <property type="entry name" value="bac_cardiolipin"/>
    <property type="match status" value="1"/>
</dbReference>
<evidence type="ECO:0000256" key="4">
    <source>
        <dbReference type="ARBA" id="ARBA00022679"/>
    </source>
</evidence>
<feature type="domain" description="PLD phosphodiesterase" evidence="14">
    <location>
        <begin position="218"/>
        <end position="245"/>
    </location>
</feature>
<sequence length="482" mass="53349">MRQFPGGHDGFVTALSAAWGVYIAVLAVWIILEKRAPVSTLSWILSMALLPILGYVVYYFLGPQRLKKHRLKRLRSQAALHGETDFAGLRERASDAPQSLRQLAQLGTAACDLPIATATQVDLLVDGAQAFDAIFEAIRAARHHVHLEYYIFEPDRIGTALRDLLVEKARAGVQVRLLVDALGSKRIGQRFLAPLTEAGAQVGLFHQSRIGRRWRPVINFRTHRKIVVCDGVVGFTGGINITDEEDQRTRPDAYHDVHLRIVGSAVRLLQMTFLEDWVYTTEERPRDIAQHHAQLLPPTEPGSHPVQILTSGPDNPREGIHRMVVAGINAATERVWLTTPYFVPGEPGLMALTSAALRGVDVQVLVPRRSDSAIVSAAARSYFDELIAAGVKVWEYRAGMLHSKTLLIDDNCAFIGTANFDNRSFRLNFEVCAVVYGPVLAEPLARQFTADLLAAKPVAAMRRLPFLRKLGDATARLFSPVL</sequence>
<evidence type="ECO:0000256" key="1">
    <source>
        <dbReference type="ARBA" id="ARBA00004651"/>
    </source>
</evidence>
<evidence type="ECO:0000259" key="14">
    <source>
        <dbReference type="PROSITE" id="PS50035"/>
    </source>
</evidence>
<protein>
    <recommendedName>
        <fullName evidence="12">Cardiolipin synthase</fullName>
        <ecNumber evidence="12">2.7.8.-</ecNumber>
    </recommendedName>
</protein>
<dbReference type="InterPro" id="IPR022924">
    <property type="entry name" value="Cardiolipin_synthase"/>
</dbReference>
<dbReference type="PANTHER" id="PTHR21248">
    <property type="entry name" value="CARDIOLIPIN SYNTHASE"/>
    <property type="match status" value="1"/>
</dbReference>
<gene>
    <name evidence="15" type="ORF">RD110_12880</name>
</gene>
<dbReference type="EMBL" id="CP019236">
    <property type="protein sequence ID" value="APW40670.1"/>
    <property type="molecule type" value="Genomic_DNA"/>
</dbReference>
<dbReference type="KEGG" id="rhy:RD110_12880"/>
<dbReference type="PANTHER" id="PTHR21248:SF22">
    <property type="entry name" value="PHOSPHOLIPASE D"/>
    <property type="match status" value="1"/>
</dbReference>
<evidence type="ECO:0000256" key="11">
    <source>
        <dbReference type="ARBA" id="ARBA00023264"/>
    </source>
</evidence>
<name>A0A1P8K3T7_9BURK</name>
<evidence type="ECO:0000256" key="8">
    <source>
        <dbReference type="ARBA" id="ARBA00023098"/>
    </source>
</evidence>
<evidence type="ECO:0000256" key="3">
    <source>
        <dbReference type="ARBA" id="ARBA00022516"/>
    </source>
</evidence>
<comment type="subcellular location">
    <subcellularLocation>
        <location evidence="1">Cell membrane</location>
        <topology evidence="1">Multi-pass membrane protein</topology>
    </subcellularLocation>
</comment>
<keyword evidence="11" id="KW-1208">Phospholipid metabolism</keyword>
<evidence type="ECO:0000313" key="15">
    <source>
        <dbReference type="EMBL" id="APW40670.1"/>
    </source>
</evidence>
<dbReference type="CDD" id="cd09110">
    <property type="entry name" value="PLDc_CLS_1"/>
    <property type="match status" value="1"/>
</dbReference>
<dbReference type="CDD" id="cd09112">
    <property type="entry name" value="PLDc_CLS_2"/>
    <property type="match status" value="1"/>
</dbReference>
<dbReference type="GO" id="GO:0008808">
    <property type="term" value="F:cardiolipin synthase activity"/>
    <property type="evidence" value="ECO:0007669"/>
    <property type="project" value="UniProtKB-UniRule"/>
</dbReference>
<dbReference type="SUPFAM" id="SSF56024">
    <property type="entry name" value="Phospholipase D/nuclease"/>
    <property type="match status" value="2"/>
</dbReference>
<keyword evidence="2" id="KW-1003">Cell membrane</keyword>
<evidence type="ECO:0000313" key="16">
    <source>
        <dbReference type="Proteomes" id="UP000186609"/>
    </source>
</evidence>
<accession>A0A1P8K3T7</accession>
<feature type="transmembrane region" description="Helical" evidence="13">
    <location>
        <begin position="38"/>
        <end position="61"/>
    </location>
</feature>
<feature type="domain" description="PLD phosphodiesterase" evidence="14">
    <location>
        <begin position="397"/>
        <end position="424"/>
    </location>
</feature>
<keyword evidence="5 13" id="KW-0812">Transmembrane</keyword>
<keyword evidence="8" id="KW-0443">Lipid metabolism</keyword>